<evidence type="ECO:0000313" key="1">
    <source>
        <dbReference type="EMBL" id="CAF4414489.1"/>
    </source>
</evidence>
<evidence type="ECO:0000313" key="2">
    <source>
        <dbReference type="Proteomes" id="UP000663851"/>
    </source>
</evidence>
<reference evidence="1" key="1">
    <citation type="submission" date="2021-02" db="EMBL/GenBank/DDBJ databases">
        <authorList>
            <person name="Nowell W R."/>
        </authorList>
    </citation>
    <scope>NUCLEOTIDE SEQUENCE</scope>
</reference>
<protein>
    <recommendedName>
        <fullName evidence="3">Replication protein A OB domain-containing protein</fullName>
    </recommendedName>
</protein>
<dbReference type="Proteomes" id="UP000663851">
    <property type="component" value="Unassembled WGS sequence"/>
</dbReference>
<dbReference type="InterPro" id="IPR012340">
    <property type="entry name" value="NA-bd_OB-fold"/>
</dbReference>
<organism evidence="1 2">
    <name type="scientific">Rotaria socialis</name>
    <dbReference type="NCBI Taxonomy" id="392032"/>
    <lineage>
        <taxon>Eukaryota</taxon>
        <taxon>Metazoa</taxon>
        <taxon>Spiralia</taxon>
        <taxon>Gnathifera</taxon>
        <taxon>Rotifera</taxon>
        <taxon>Eurotatoria</taxon>
        <taxon>Bdelloidea</taxon>
        <taxon>Philodinida</taxon>
        <taxon>Philodinidae</taxon>
        <taxon>Rotaria</taxon>
    </lineage>
</organism>
<dbReference type="EMBL" id="CAJOBO010001858">
    <property type="protein sequence ID" value="CAF4414489.1"/>
    <property type="molecule type" value="Genomic_DNA"/>
</dbReference>
<evidence type="ECO:0008006" key="3">
    <source>
        <dbReference type="Google" id="ProtNLM"/>
    </source>
</evidence>
<gene>
    <name evidence="1" type="ORF">HFQ381_LOCUS21081</name>
</gene>
<accession>A0A820Q3K5</accession>
<comment type="caution">
    <text evidence="1">The sequence shown here is derived from an EMBL/GenBank/DDBJ whole genome shotgun (WGS) entry which is preliminary data.</text>
</comment>
<dbReference type="SUPFAM" id="SSF50249">
    <property type="entry name" value="Nucleic acid-binding proteins"/>
    <property type="match status" value="2"/>
</dbReference>
<proteinExistence type="predicted"/>
<dbReference type="Gene3D" id="2.40.50.140">
    <property type="entry name" value="Nucleic acid-binding proteins"/>
    <property type="match status" value="2"/>
</dbReference>
<name>A0A820Q3K5_9BILA</name>
<sequence>MEPITTNSTTISNQTANESTKCIQTLIYHFFPVTNETYVDINSLNPNSITFNIRCKVIYKSPLRQYSTNGKVFDAIIWTAIFLDITVNACHIIIVAFNEESGRSDNIMTLKKNITIQSGDVRMANQNFNSSQSIYEIRLIPSSIINSYKSASFNPVIQIKQHQIINIYNLFHGSHVDVQGTIVYDNETTANISQSTGQSHTRRSIKIKGDTGSINVTIWNEKVNSKKTIFLSTPFLSL</sequence>
<dbReference type="AlphaFoldDB" id="A0A820Q3K5"/>